<comment type="similarity">
    <text evidence="1">Belongs to the jacalin lectin family.</text>
</comment>
<dbReference type="InterPro" id="IPR036404">
    <property type="entry name" value="Jacalin-like_lectin_dom_sf"/>
</dbReference>
<dbReference type="Gramene" id="Kaladp0045s0071.1.v1.1">
    <property type="protein sequence ID" value="Kaladp0045s0071.1.v1.1"/>
    <property type="gene ID" value="Kaladp0045s0071.v1.1"/>
</dbReference>
<proteinExistence type="inferred from homology"/>
<dbReference type="PANTHER" id="PTHR47293:SF70">
    <property type="entry name" value="JACALIN-RELATED LECTIN 24-RELATED"/>
    <property type="match status" value="1"/>
</dbReference>
<dbReference type="EnsemblPlants" id="Kaladp0045s0071.1.v1.1">
    <property type="protein sequence ID" value="Kaladp0045s0071.1.v1.1"/>
    <property type="gene ID" value="Kaladp0045s0071.v1.1"/>
</dbReference>
<evidence type="ECO:0000256" key="1">
    <source>
        <dbReference type="ARBA" id="ARBA00006568"/>
    </source>
</evidence>
<dbReference type="GO" id="GO:0030246">
    <property type="term" value="F:carbohydrate binding"/>
    <property type="evidence" value="ECO:0007669"/>
    <property type="project" value="UniProtKB-KW"/>
</dbReference>
<evidence type="ECO:0000313" key="5">
    <source>
        <dbReference type="EnsemblPlants" id="Kaladp0045s0071.1.v1.1"/>
    </source>
</evidence>
<keyword evidence="2" id="KW-0430">Lectin</keyword>
<dbReference type="AlphaFoldDB" id="A0A7N0TSJ1"/>
<dbReference type="Gene3D" id="2.100.10.30">
    <property type="entry name" value="Jacalin-like lectin domain"/>
    <property type="match status" value="1"/>
</dbReference>
<evidence type="ECO:0000256" key="3">
    <source>
        <dbReference type="SAM" id="MobiDB-lite"/>
    </source>
</evidence>
<evidence type="ECO:0000256" key="2">
    <source>
        <dbReference type="ARBA" id="ARBA00022734"/>
    </source>
</evidence>
<protein>
    <recommendedName>
        <fullName evidence="4">Jacalin-type lectin domain-containing protein</fullName>
    </recommendedName>
</protein>
<dbReference type="SUPFAM" id="SSF51101">
    <property type="entry name" value="Mannose-binding lectins"/>
    <property type="match status" value="1"/>
</dbReference>
<dbReference type="PROSITE" id="PS51752">
    <property type="entry name" value="JACALIN_LECTIN"/>
    <property type="match status" value="1"/>
</dbReference>
<dbReference type="SMART" id="SM00915">
    <property type="entry name" value="Jacalin"/>
    <property type="match status" value="1"/>
</dbReference>
<keyword evidence="6" id="KW-1185">Reference proteome</keyword>
<evidence type="ECO:0000313" key="6">
    <source>
        <dbReference type="Proteomes" id="UP000594263"/>
    </source>
</evidence>
<feature type="region of interest" description="Disordered" evidence="3">
    <location>
        <begin position="1"/>
        <end position="31"/>
    </location>
</feature>
<dbReference type="OMA" id="SHIYISH"/>
<dbReference type="Pfam" id="PF01419">
    <property type="entry name" value="Jacalin"/>
    <property type="match status" value="1"/>
</dbReference>
<feature type="domain" description="Jacalin-type lectin" evidence="4">
    <location>
        <begin position="31"/>
        <end position="181"/>
    </location>
</feature>
<evidence type="ECO:0000259" key="4">
    <source>
        <dbReference type="PROSITE" id="PS51752"/>
    </source>
</evidence>
<dbReference type="InterPro" id="IPR001229">
    <property type="entry name" value="Jacalin-like_lectin_dom"/>
</dbReference>
<reference evidence="5" key="1">
    <citation type="submission" date="2021-01" db="UniProtKB">
        <authorList>
            <consortium name="EnsemblPlants"/>
        </authorList>
    </citation>
    <scope>IDENTIFICATION</scope>
</reference>
<dbReference type="PANTHER" id="PTHR47293">
    <property type="entry name" value="JACALIN-RELATED LECTIN 3"/>
    <property type="match status" value="1"/>
</dbReference>
<accession>A0A7N0TSJ1</accession>
<organism evidence="5 6">
    <name type="scientific">Kalanchoe fedtschenkoi</name>
    <name type="common">Lavender scallops</name>
    <name type="synonym">South American air plant</name>
    <dbReference type="NCBI Taxonomy" id="63787"/>
    <lineage>
        <taxon>Eukaryota</taxon>
        <taxon>Viridiplantae</taxon>
        <taxon>Streptophyta</taxon>
        <taxon>Embryophyta</taxon>
        <taxon>Tracheophyta</taxon>
        <taxon>Spermatophyta</taxon>
        <taxon>Magnoliopsida</taxon>
        <taxon>eudicotyledons</taxon>
        <taxon>Gunneridae</taxon>
        <taxon>Pentapetalae</taxon>
        <taxon>Saxifragales</taxon>
        <taxon>Crassulaceae</taxon>
        <taxon>Kalanchoe</taxon>
    </lineage>
</organism>
<sequence>MSWILCRASQSSSSREKKHKQGMSNKDMKGMIKLGPTGSQTTGQAWDEKGQTHVYQILLSYEISKINGLQIQYVKEGSSSLVLSDVFGSMSGPSFKSVKLDYPSEYLTWVKVQDGWNSIDWVAFKTNLGKLHGPFPYWSGKVDDCVLATGFHLGDDDNQFGGFHGTADANGLHSLGVYVRPVTSLKTNSALKKHQQHQL</sequence>
<name>A0A7N0TSJ1_KALFE</name>
<dbReference type="Proteomes" id="UP000594263">
    <property type="component" value="Unplaced"/>
</dbReference>